<protein>
    <submittedName>
        <fullName evidence="2">Phytochrome-associated serine/threonine-protein phosphatase</fullName>
    </submittedName>
</protein>
<reference evidence="2" key="1">
    <citation type="submission" date="2020-09" db="EMBL/GenBank/DDBJ databases">
        <title>Genome-Enabled Discovery of Anthraquinone Biosynthesis in Senna tora.</title>
        <authorList>
            <person name="Kang S.-H."/>
            <person name="Pandey R.P."/>
            <person name="Lee C.-M."/>
            <person name="Sim J.-S."/>
            <person name="Jeong J.-T."/>
            <person name="Choi B.-S."/>
            <person name="Jung M."/>
            <person name="Ginzburg D."/>
            <person name="Zhao K."/>
            <person name="Won S.Y."/>
            <person name="Oh T.-J."/>
            <person name="Yu Y."/>
            <person name="Kim N.-H."/>
            <person name="Lee O.R."/>
            <person name="Lee T.-H."/>
            <person name="Bashyal P."/>
            <person name="Kim T.-S."/>
            <person name="Lee W.-H."/>
            <person name="Kawkins C."/>
            <person name="Kim C.-K."/>
            <person name="Kim J.S."/>
            <person name="Ahn B.O."/>
            <person name="Rhee S.Y."/>
            <person name="Sohng J.K."/>
        </authorList>
    </citation>
    <scope>NUCLEOTIDE SEQUENCE</scope>
    <source>
        <tissue evidence="2">Leaf</tissue>
    </source>
</reference>
<evidence type="ECO:0000313" key="2">
    <source>
        <dbReference type="EMBL" id="KAF7809568.1"/>
    </source>
</evidence>
<proteinExistence type="predicted"/>
<sequence>MHKEKGNKFKTQEQLVIRKTETIQKIKSRKPQHTAPWGSASMDNSGRNVIISQVDGIKATTQTLNPQNEERKHIQIRKEVEARLPEDAALPSPSRSTGPNPSVLSSFLWFWRH</sequence>
<name>A0A834W5U9_9FABA</name>
<evidence type="ECO:0000256" key="1">
    <source>
        <dbReference type="SAM" id="MobiDB-lite"/>
    </source>
</evidence>
<accession>A0A834W5U9</accession>
<comment type="caution">
    <text evidence="2">The sequence shown here is derived from an EMBL/GenBank/DDBJ whole genome shotgun (WGS) entry which is preliminary data.</text>
</comment>
<organism evidence="2 3">
    <name type="scientific">Senna tora</name>
    <dbReference type="NCBI Taxonomy" id="362788"/>
    <lineage>
        <taxon>Eukaryota</taxon>
        <taxon>Viridiplantae</taxon>
        <taxon>Streptophyta</taxon>
        <taxon>Embryophyta</taxon>
        <taxon>Tracheophyta</taxon>
        <taxon>Spermatophyta</taxon>
        <taxon>Magnoliopsida</taxon>
        <taxon>eudicotyledons</taxon>
        <taxon>Gunneridae</taxon>
        <taxon>Pentapetalae</taxon>
        <taxon>rosids</taxon>
        <taxon>fabids</taxon>
        <taxon>Fabales</taxon>
        <taxon>Fabaceae</taxon>
        <taxon>Caesalpinioideae</taxon>
        <taxon>Cassia clade</taxon>
        <taxon>Senna</taxon>
    </lineage>
</organism>
<feature type="region of interest" description="Disordered" evidence="1">
    <location>
        <begin position="82"/>
        <end position="103"/>
    </location>
</feature>
<dbReference type="Proteomes" id="UP000634136">
    <property type="component" value="Unassembled WGS sequence"/>
</dbReference>
<feature type="region of interest" description="Disordered" evidence="1">
    <location>
        <begin position="21"/>
        <end position="46"/>
    </location>
</feature>
<evidence type="ECO:0000313" key="3">
    <source>
        <dbReference type="Proteomes" id="UP000634136"/>
    </source>
</evidence>
<feature type="compositionally biased region" description="Polar residues" evidence="1">
    <location>
        <begin position="93"/>
        <end position="103"/>
    </location>
</feature>
<keyword evidence="3" id="KW-1185">Reference proteome</keyword>
<gene>
    <name evidence="2" type="ORF">G2W53_036311</name>
</gene>
<dbReference type="AlphaFoldDB" id="A0A834W5U9"/>
<dbReference type="EMBL" id="JAAIUW010000011">
    <property type="protein sequence ID" value="KAF7809568.1"/>
    <property type="molecule type" value="Genomic_DNA"/>
</dbReference>